<sequence>MAETSQASQQFISLLPRFPLVVCQYCQVAVRPKQITYHLTHDPHRLSLRHAQEIAATIGTWEGILYDPTTLQYPPSVQDPIEALSIYTDGILCTVATDCQELEISSIDPGKVEQRYTEALSTVEYTVEAGQGILVPPLLQSLETPAPKGVENEAVVRVIWDIMGSVAAVSQRITKQCGHLARTKAARTEQHESPFTPLLAYMDEANIQRHVEPWQRILVFFARTLVRGESSGDWPGPKHRRRYHQAIHQLQLIPTHS</sequence>
<reference evidence="2" key="1">
    <citation type="journal article" date="2017" name="Nat. Microbiol.">
        <title>Global analysis of biosynthetic gene clusters reveals vast potential of secondary metabolite production in Penicillium species.</title>
        <authorList>
            <person name="Nielsen J.C."/>
            <person name="Grijseels S."/>
            <person name="Prigent S."/>
            <person name="Ji B."/>
            <person name="Dainat J."/>
            <person name="Nielsen K.F."/>
            <person name="Frisvad J.C."/>
            <person name="Workman M."/>
            <person name="Nielsen J."/>
        </authorList>
    </citation>
    <scope>NUCLEOTIDE SEQUENCE [LARGE SCALE GENOMIC DNA]</scope>
    <source>
        <strain evidence="2">IBT 31321</strain>
    </source>
</reference>
<feature type="non-terminal residue" evidence="1">
    <location>
        <position position="257"/>
    </location>
</feature>
<accession>A0A1V6U6N7</accession>
<gene>
    <name evidence="1" type="ORF">PENCOP_c045G01210</name>
</gene>
<dbReference type="Proteomes" id="UP000191500">
    <property type="component" value="Unassembled WGS sequence"/>
</dbReference>
<comment type="caution">
    <text evidence="1">The sequence shown here is derived from an EMBL/GenBank/DDBJ whole genome shotgun (WGS) entry which is preliminary data.</text>
</comment>
<name>A0A1V6U6N7_9EURO</name>
<evidence type="ECO:0000313" key="1">
    <source>
        <dbReference type="EMBL" id="OQE33769.1"/>
    </source>
</evidence>
<dbReference type="InterPro" id="IPR022698">
    <property type="entry name" value="OrsD"/>
</dbReference>
<protein>
    <submittedName>
        <fullName evidence="1">Uncharacterized protein</fullName>
    </submittedName>
</protein>
<dbReference type="AlphaFoldDB" id="A0A1V6U6N7"/>
<dbReference type="STRING" id="36646.A0A1V6U6N7"/>
<proteinExistence type="predicted"/>
<evidence type="ECO:0000313" key="2">
    <source>
        <dbReference type="Proteomes" id="UP000191500"/>
    </source>
</evidence>
<keyword evidence="2" id="KW-1185">Reference proteome</keyword>
<dbReference type="Pfam" id="PF12013">
    <property type="entry name" value="OrsD"/>
    <property type="match status" value="1"/>
</dbReference>
<organism evidence="1 2">
    <name type="scientific">Penicillium coprophilum</name>
    <dbReference type="NCBI Taxonomy" id="36646"/>
    <lineage>
        <taxon>Eukaryota</taxon>
        <taxon>Fungi</taxon>
        <taxon>Dikarya</taxon>
        <taxon>Ascomycota</taxon>
        <taxon>Pezizomycotina</taxon>
        <taxon>Eurotiomycetes</taxon>
        <taxon>Eurotiomycetidae</taxon>
        <taxon>Eurotiales</taxon>
        <taxon>Aspergillaceae</taxon>
        <taxon>Penicillium</taxon>
    </lineage>
</organism>
<dbReference type="EMBL" id="MDDG01000045">
    <property type="protein sequence ID" value="OQE33769.1"/>
    <property type="molecule type" value="Genomic_DNA"/>
</dbReference>